<evidence type="ECO:0000256" key="2">
    <source>
        <dbReference type="ARBA" id="ARBA00005582"/>
    </source>
</evidence>
<dbReference type="InterPro" id="IPR024195">
    <property type="entry name" value="NUDIX_hydrolase_YfcD_pred"/>
</dbReference>
<keyword evidence="5" id="KW-0460">Magnesium</keyword>
<name>A0ABP9JCP8_9MICO</name>
<organism evidence="7 8">
    <name type="scientific">Terrabacter aeriphilus</name>
    <dbReference type="NCBI Taxonomy" id="515662"/>
    <lineage>
        <taxon>Bacteria</taxon>
        <taxon>Bacillati</taxon>
        <taxon>Actinomycetota</taxon>
        <taxon>Actinomycetes</taxon>
        <taxon>Micrococcales</taxon>
        <taxon>Intrasporangiaceae</taxon>
        <taxon>Terrabacter</taxon>
    </lineage>
</organism>
<reference evidence="8" key="1">
    <citation type="journal article" date="2019" name="Int. J. Syst. Evol. Microbiol.">
        <title>The Global Catalogue of Microorganisms (GCM) 10K type strain sequencing project: providing services to taxonomists for standard genome sequencing and annotation.</title>
        <authorList>
            <consortium name="The Broad Institute Genomics Platform"/>
            <consortium name="The Broad Institute Genome Sequencing Center for Infectious Disease"/>
            <person name="Wu L."/>
            <person name="Ma J."/>
        </authorList>
    </citation>
    <scope>NUCLEOTIDE SEQUENCE [LARGE SCALE GENOMIC DNA]</scope>
    <source>
        <strain evidence="8">JCM 17687</strain>
    </source>
</reference>
<evidence type="ECO:0000313" key="8">
    <source>
        <dbReference type="Proteomes" id="UP001500427"/>
    </source>
</evidence>
<evidence type="ECO:0000256" key="4">
    <source>
        <dbReference type="ARBA" id="ARBA00022801"/>
    </source>
</evidence>
<gene>
    <name evidence="7" type="ORF">GCM10023258_22380</name>
</gene>
<dbReference type="EMBL" id="BAABIW010000014">
    <property type="protein sequence ID" value="GAA5027555.1"/>
    <property type="molecule type" value="Genomic_DNA"/>
</dbReference>
<comment type="cofactor">
    <cofactor evidence="1">
        <name>Mg(2+)</name>
        <dbReference type="ChEBI" id="CHEBI:18420"/>
    </cofactor>
</comment>
<dbReference type="PROSITE" id="PS00893">
    <property type="entry name" value="NUDIX_BOX"/>
    <property type="match status" value="1"/>
</dbReference>
<dbReference type="PANTHER" id="PTHR10885">
    <property type="entry name" value="ISOPENTENYL-DIPHOSPHATE DELTA-ISOMERASE"/>
    <property type="match status" value="1"/>
</dbReference>
<dbReference type="RefSeq" id="WP_345507546.1">
    <property type="nucleotide sequence ID" value="NZ_BAABIW010000014.1"/>
</dbReference>
<proteinExistence type="inferred from homology"/>
<dbReference type="SUPFAM" id="SSF55811">
    <property type="entry name" value="Nudix"/>
    <property type="match status" value="1"/>
</dbReference>
<protein>
    <submittedName>
        <fullName evidence="7">NUDIX domain-containing protein</fullName>
    </submittedName>
</protein>
<dbReference type="InterPro" id="IPR015797">
    <property type="entry name" value="NUDIX_hydrolase-like_dom_sf"/>
</dbReference>
<evidence type="ECO:0000256" key="5">
    <source>
        <dbReference type="ARBA" id="ARBA00022842"/>
    </source>
</evidence>
<dbReference type="Proteomes" id="UP001500427">
    <property type="component" value="Unassembled WGS sequence"/>
</dbReference>
<evidence type="ECO:0000259" key="6">
    <source>
        <dbReference type="PROSITE" id="PS51462"/>
    </source>
</evidence>
<comment type="caution">
    <text evidence="7">The sequence shown here is derived from an EMBL/GenBank/DDBJ whole genome shotgun (WGS) entry which is preliminary data.</text>
</comment>
<evidence type="ECO:0000313" key="7">
    <source>
        <dbReference type="EMBL" id="GAA5027555.1"/>
    </source>
</evidence>
<dbReference type="PANTHER" id="PTHR10885:SF0">
    <property type="entry name" value="ISOPENTENYL-DIPHOSPHATE DELTA-ISOMERASE"/>
    <property type="match status" value="1"/>
</dbReference>
<evidence type="ECO:0000256" key="3">
    <source>
        <dbReference type="ARBA" id="ARBA00022723"/>
    </source>
</evidence>
<feature type="domain" description="Nudix hydrolase" evidence="6">
    <location>
        <begin position="30"/>
        <end position="158"/>
    </location>
</feature>
<accession>A0ABP9JCP8</accession>
<keyword evidence="4" id="KW-0378">Hydrolase</keyword>
<dbReference type="PIRSF" id="PIRSF017340">
    <property type="entry name" value="Nudix_hydro"/>
    <property type="match status" value="1"/>
</dbReference>
<dbReference type="InterPro" id="IPR000086">
    <property type="entry name" value="NUDIX_hydrolase_dom"/>
</dbReference>
<dbReference type="Pfam" id="PF00293">
    <property type="entry name" value="NUDIX"/>
    <property type="match status" value="1"/>
</dbReference>
<keyword evidence="3" id="KW-0479">Metal-binding</keyword>
<comment type="similarity">
    <text evidence="2">Belongs to the Nudix hydrolase family.</text>
</comment>
<dbReference type="PROSITE" id="PS51462">
    <property type="entry name" value="NUDIX"/>
    <property type="match status" value="1"/>
</dbReference>
<dbReference type="Gene3D" id="3.90.79.10">
    <property type="entry name" value="Nucleoside Triphosphate Pyrophosphohydrolase"/>
    <property type="match status" value="1"/>
</dbReference>
<sequence length="172" mass="18716">MALDEVVALYDADGEVCGAAPRSVVRADNLRHAASSVVVRDGVGRVYVHRRTTTKDVYPGLLDLAAGGVVLAGEDPADGAVREVDEELGVHGVPLEPCGVQDYADEVTRYRAFRFVVTWGGPIRWQPEEVSWGEWVTVAELVRRLDKTPQDLVPDSVAVWGPLVRSWLDAPA</sequence>
<keyword evidence="8" id="KW-1185">Reference proteome</keyword>
<evidence type="ECO:0000256" key="1">
    <source>
        <dbReference type="ARBA" id="ARBA00001946"/>
    </source>
</evidence>
<dbReference type="InterPro" id="IPR020084">
    <property type="entry name" value="NUDIX_hydrolase_CS"/>
</dbReference>